<dbReference type="Pfam" id="PF02592">
    <property type="entry name" value="Vut_1"/>
    <property type="match status" value="1"/>
</dbReference>
<feature type="transmembrane region" description="Helical" evidence="1">
    <location>
        <begin position="150"/>
        <end position="173"/>
    </location>
</feature>
<dbReference type="GO" id="GO:0005886">
    <property type="term" value="C:plasma membrane"/>
    <property type="evidence" value="ECO:0007669"/>
    <property type="project" value="UniProtKB-SubCell"/>
</dbReference>
<dbReference type="PANTHER" id="PTHR34300:SF1">
    <property type="entry name" value="QUEUOSINE PRECURSOR TRANSPORTER"/>
    <property type="match status" value="1"/>
</dbReference>
<dbReference type="EMBL" id="FMAQ01000001">
    <property type="protein sequence ID" value="SCB71666.1"/>
    <property type="molecule type" value="Genomic_DNA"/>
</dbReference>
<reference evidence="3" key="1">
    <citation type="submission" date="2016-08" db="EMBL/GenBank/DDBJ databases">
        <authorList>
            <person name="Varghese N."/>
            <person name="Submissions Spin"/>
        </authorList>
    </citation>
    <scope>NUCLEOTIDE SEQUENCE [LARGE SCALE GENOMIC DNA]</scope>
    <source>
        <strain evidence="3">R-53248</strain>
    </source>
</reference>
<keyword evidence="1" id="KW-0813">Transport</keyword>
<keyword evidence="1" id="KW-1133">Transmembrane helix</keyword>
<evidence type="ECO:0000256" key="1">
    <source>
        <dbReference type="HAMAP-Rule" id="MF_02088"/>
    </source>
</evidence>
<keyword evidence="1" id="KW-1003">Cell membrane</keyword>
<keyword evidence="1" id="KW-0812">Transmembrane</keyword>
<dbReference type="NCBIfam" id="TIGR00697">
    <property type="entry name" value="queuosine precursor transporter"/>
    <property type="match status" value="1"/>
</dbReference>
<dbReference type="HAMAP" id="MF_02088">
    <property type="entry name" value="Q_prec_transport"/>
    <property type="match status" value="1"/>
</dbReference>
<dbReference type="GO" id="GO:0022857">
    <property type="term" value="F:transmembrane transporter activity"/>
    <property type="evidence" value="ECO:0007669"/>
    <property type="project" value="UniProtKB-UniRule"/>
</dbReference>
<feature type="transmembrane region" description="Helical" evidence="1">
    <location>
        <begin position="81"/>
        <end position="101"/>
    </location>
</feature>
<dbReference type="STRING" id="1798182.GA0061081_1011"/>
<comment type="subcellular location">
    <subcellularLocation>
        <location evidence="1">Cell inner membrane</location>
        <topology evidence="1">Multi-pass membrane protein</topology>
    </subcellularLocation>
</comment>
<gene>
    <name evidence="2" type="ORF">GA0061081_1011</name>
</gene>
<comment type="similarity">
    <text evidence="1">Belongs to the vitamin uptake transporter (VUT/ECF) (TC 2.A.88) family. Q precursor transporter subfamily.</text>
</comment>
<keyword evidence="1" id="KW-0997">Cell inner membrane</keyword>
<dbReference type="InterPro" id="IPR003744">
    <property type="entry name" value="YhhQ"/>
</dbReference>
<dbReference type="Proteomes" id="UP000199670">
    <property type="component" value="Unassembled WGS sequence"/>
</dbReference>
<dbReference type="NCBIfam" id="NF008406">
    <property type="entry name" value="PRK11212.1"/>
    <property type="match status" value="1"/>
</dbReference>
<sequence>MYLQNHFESIEKNFTRGQQQKALYWLAFFHILVIASSNYLVQIPFDIFGFHTTWGAFTFPFIFLTTDLTIRIYGASLARKIIFVVMIPALLFSYLISVLFFETHWVGFSALTEFNSFVFRIALASFAAYLVGQLMDITVFNYLRKNKSWWVAPTASAIFGNGIDTIVFFAIAFYQSSDEFMANHWTEISLMDYSFKILICGLFFLPLYGMILNFILKKLVSAPKNN</sequence>
<feature type="transmembrane region" description="Helical" evidence="1">
    <location>
        <begin position="121"/>
        <end position="143"/>
    </location>
</feature>
<proteinExistence type="inferred from homology"/>
<feature type="transmembrane region" description="Helical" evidence="1">
    <location>
        <begin position="47"/>
        <end position="69"/>
    </location>
</feature>
<feature type="transmembrane region" description="Helical" evidence="1">
    <location>
        <begin position="193"/>
        <end position="216"/>
    </location>
</feature>
<feature type="transmembrane region" description="Helical" evidence="1">
    <location>
        <begin position="22"/>
        <end position="41"/>
    </location>
</feature>
<dbReference type="OrthoDB" id="7065604at2"/>
<dbReference type="AlphaFoldDB" id="A0A1C3YNK1"/>
<name>A0A1C3YNK1_9GAMM</name>
<dbReference type="RefSeq" id="WP_091345884.1">
    <property type="nucleotide sequence ID" value="NZ_FMAQ01000001.1"/>
</dbReference>
<keyword evidence="1" id="KW-0472">Membrane</keyword>
<accession>A0A1C3YNK1</accession>
<organism evidence="2 3">
    <name type="scientific">Gilliamella bombicola</name>
    <dbReference type="NCBI Taxonomy" id="1798182"/>
    <lineage>
        <taxon>Bacteria</taxon>
        <taxon>Pseudomonadati</taxon>
        <taxon>Pseudomonadota</taxon>
        <taxon>Gammaproteobacteria</taxon>
        <taxon>Orbales</taxon>
        <taxon>Orbaceae</taxon>
        <taxon>Gilliamella</taxon>
    </lineage>
</organism>
<evidence type="ECO:0000313" key="2">
    <source>
        <dbReference type="EMBL" id="SCB71666.1"/>
    </source>
</evidence>
<protein>
    <recommendedName>
        <fullName evidence="1">Probable queuosine precursor transporter</fullName>
        <shortName evidence="1">Q precursor transporter</shortName>
    </recommendedName>
</protein>
<comment type="function">
    <text evidence="1">Involved in the import of queuosine (Q) precursors, required for Q precursor salvage.</text>
</comment>
<dbReference type="PANTHER" id="PTHR34300">
    <property type="entry name" value="QUEUOSINE PRECURSOR TRANSPORTER-RELATED"/>
    <property type="match status" value="1"/>
</dbReference>
<evidence type="ECO:0000313" key="3">
    <source>
        <dbReference type="Proteomes" id="UP000199670"/>
    </source>
</evidence>
<keyword evidence="3" id="KW-1185">Reference proteome</keyword>